<dbReference type="AlphaFoldDB" id="A0AA40C7L1"/>
<evidence type="ECO:0000313" key="1">
    <source>
        <dbReference type="EMBL" id="KAK0628521.1"/>
    </source>
</evidence>
<sequence>MATTTGPPEQAKPQVKVHIHIPKPDHGFDLADPSSIDLQVAFDQISLRCDVTIKPNEQGTSITVIATHNNKAVEAISAIRQVLVSKPVDDSLWCPSVLVNPPKNGKDSLQVVLVKKAGLPGMRPAAAQLETGQPAASTQVAAENAKFKQDFEEALRQIGDNLRYVPNKMRMRVHFGTFLLQEWKKGKAEYTLGEFESIAHRAGPRGTARMDYIVGNEGVAGRLRKSLVDSGCLPVTVRSDGPDDVEPMHSLILVTKNLKIESPIERVQGKGKTQAKGKGQYHYILSPFKAFRREQRHRALEILVSCPENHHDWMLEIQNQVSRDDAQTSLPFNETHLMKNTTFIGEATAIGLPDITISPLFLRTFEIEGILAKTTWSYMFSSQYTVDISVHRKWGTTMAEQPLIGAAIDMFDTQWDYDMDPADISTGPRSWKVDFGKQFLTADPDFCFENEPRNSDLDPYDAFLFWIRRAQKMLDEATEDGKKV</sequence>
<organism evidence="1 2">
    <name type="scientific">Bombardia bombarda</name>
    <dbReference type="NCBI Taxonomy" id="252184"/>
    <lineage>
        <taxon>Eukaryota</taxon>
        <taxon>Fungi</taxon>
        <taxon>Dikarya</taxon>
        <taxon>Ascomycota</taxon>
        <taxon>Pezizomycotina</taxon>
        <taxon>Sordariomycetes</taxon>
        <taxon>Sordariomycetidae</taxon>
        <taxon>Sordariales</taxon>
        <taxon>Lasiosphaeriaceae</taxon>
        <taxon>Bombardia</taxon>
    </lineage>
</organism>
<accession>A0AA40C7L1</accession>
<reference evidence="1" key="1">
    <citation type="submission" date="2023-06" db="EMBL/GenBank/DDBJ databases">
        <title>Genome-scale phylogeny and comparative genomics of the fungal order Sordariales.</title>
        <authorList>
            <consortium name="Lawrence Berkeley National Laboratory"/>
            <person name="Hensen N."/>
            <person name="Bonometti L."/>
            <person name="Westerberg I."/>
            <person name="Brannstrom I.O."/>
            <person name="Guillou S."/>
            <person name="Cros-Aarteil S."/>
            <person name="Calhoun S."/>
            <person name="Haridas S."/>
            <person name="Kuo A."/>
            <person name="Mondo S."/>
            <person name="Pangilinan J."/>
            <person name="Riley R."/>
            <person name="LaButti K."/>
            <person name="Andreopoulos B."/>
            <person name="Lipzen A."/>
            <person name="Chen C."/>
            <person name="Yanf M."/>
            <person name="Daum C."/>
            <person name="Ng V."/>
            <person name="Clum A."/>
            <person name="Steindorff A."/>
            <person name="Ohm R."/>
            <person name="Martin F."/>
            <person name="Silar P."/>
            <person name="Natvig D."/>
            <person name="Lalanne C."/>
            <person name="Gautier V."/>
            <person name="Ament-velasquez S.L."/>
            <person name="Kruys A."/>
            <person name="Hutchinson M.I."/>
            <person name="Powell A.J."/>
            <person name="Barry K."/>
            <person name="Miller A.N."/>
            <person name="Grigoriev I.V."/>
            <person name="Debuchy R."/>
            <person name="Gladieux P."/>
            <person name="Thoren M.H."/>
            <person name="Johannesson H."/>
        </authorList>
    </citation>
    <scope>NUCLEOTIDE SEQUENCE</scope>
    <source>
        <strain evidence="1">SMH3391-2</strain>
    </source>
</reference>
<name>A0AA40C7L1_9PEZI</name>
<evidence type="ECO:0000313" key="2">
    <source>
        <dbReference type="Proteomes" id="UP001174934"/>
    </source>
</evidence>
<comment type="caution">
    <text evidence="1">The sequence shown here is derived from an EMBL/GenBank/DDBJ whole genome shotgun (WGS) entry which is preliminary data.</text>
</comment>
<protein>
    <submittedName>
        <fullName evidence="1">Uncharacterized protein</fullName>
    </submittedName>
</protein>
<keyword evidence="2" id="KW-1185">Reference proteome</keyword>
<proteinExistence type="predicted"/>
<dbReference type="EMBL" id="JAULSR010000002">
    <property type="protein sequence ID" value="KAK0628521.1"/>
    <property type="molecule type" value="Genomic_DNA"/>
</dbReference>
<gene>
    <name evidence="1" type="ORF">B0T17DRAFT_522915</name>
</gene>
<dbReference type="Proteomes" id="UP001174934">
    <property type="component" value="Unassembled WGS sequence"/>
</dbReference>